<dbReference type="InterPro" id="IPR050121">
    <property type="entry name" value="Cytochrome_P450_monoxygenase"/>
</dbReference>
<name>A0A0F4YPK7_RASE3</name>
<evidence type="ECO:0000313" key="10">
    <source>
        <dbReference type="EMBL" id="KKA19578.1"/>
    </source>
</evidence>
<dbReference type="RefSeq" id="XP_013326190.1">
    <property type="nucleotide sequence ID" value="XM_013470736.1"/>
</dbReference>
<dbReference type="InterPro" id="IPR001128">
    <property type="entry name" value="Cyt_P450"/>
</dbReference>
<dbReference type="AlphaFoldDB" id="A0A0F4YPK7"/>
<dbReference type="PANTHER" id="PTHR24305">
    <property type="entry name" value="CYTOCHROME P450"/>
    <property type="match status" value="1"/>
</dbReference>
<reference evidence="10 11" key="1">
    <citation type="submission" date="2015-04" db="EMBL/GenBank/DDBJ databases">
        <authorList>
            <person name="Heijne W.H."/>
            <person name="Fedorova N.D."/>
            <person name="Nierman W.C."/>
            <person name="Vollebregt A.W."/>
            <person name="Zhao Z."/>
            <person name="Wu L."/>
            <person name="Kumar M."/>
            <person name="Stam H."/>
            <person name="van den Berg M.A."/>
            <person name="Pel H.J."/>
        </authorList>
    </citation>
    <scope>NUCLEOTIDE SEQUENCE [LARGE SCALE GENOMIC DNA]</scope>
    <source>
        <strain evidence="10 11">CBS 393.64</strain>
    </source>
</reference>
<feature type="region of interest" description="Disordered" evidence="8">
    <location>
        <begin position="271"/>
        <end position="291"/>
    </location>
</feature>
<dbReference type="Gene3D" id="1.10.630.10">
    <property type="entry name" value="Cytochrome P450"/>
    <property type="match status" value="1"/>
</dbReference>
<feature type="compositionally biased region" description="Basic and acidic residues" evidence="8">
    <location>
        <begin position="277"/>
        <end position="290"/>
    </location>
</feature>
<keyword evidence="7" id="KW-0503">Monooxygenase</keyword>
<dbReference type="InterPro" id="IPR036396">
    <property type="entry name" value="Cyt_P450_sf"/>
</dbReference>
<evidence type="ECO:0000256" key="8">
    <source>
        <dbReference type="SAM" id="MobiDB-lite"/>
    </source>
</evidence>
<keyword evidence="9" id="KW-1133">Transmembrane helix</keyword>
<dbReference type="OrthoDB" id="3945418at2759"/>
<dbReference type="CDD" id="cd11062">
    <property type="entry name" value="CYP58-like"/>
    <property type="match status" value="1"/>
</dbReference>
<proteinExistence type="inferred from homology"/>
<dbReference type="GO" id="GO:0004497">
    <property type="term" value="F:monooxygenase activity"/>
    <property type="evidence" value="ECO:0007669"/>
    <property type="project" value="UniProtKB-KW"/>
</dbReference>
<dbReference type="GO" id="GO:0016705">
    <property type="term" value="F:oxidoreductase activity, acting on paired donors, with incorporation or reduction of molecular oxygen"/>
    <property type="evidence" value="ECO:0007669"/>
    <property type="project" value="InterPro"/>
</dbReference>
<evidence type="ECO:0000313" key="11">
    <source>
        <dbReference type="Proteomes" id="UP000053958"/>
    </source>
</evidence>
<comment type="cofactor">
    <cofactor evidence="1">
        <name>heme</name>
        <dbReference type="ChEBI" id="CHEBI:30413"/>
    </cofactor>
</comment>
<comment type="similarity">
    <text evidence="2">Belongs to the cytochrome P450 family.</text>
</comment>
<dbReference type="PANTHER" id="PTHR24305:SF157">
    <property type="entry name" value="N-ACETYLTRYPTOPHAN 6-HYDROXYLASE IVOC-RELATED"/>
    <property type="match status" value="1"/>
</dbReference>
<evidence type="ECO:0000256" key="2">
    <source>
        <dbReference type="ARBA" id="ARBA00010617"/>
    </source>
</evidence>
<dbReference type="Pfam" id="PF00067">
    <property type="entry name" value="p450"/>
    <property type="match status" value="1"/>
</dbReference>
<protein>
    <recommendedName>
        <fullName evidence="12">Cytochrome P450</fullName>
    </recommendedName>
</protein>
<accession>A0A0F4YPK7</accession>
<dbReference type="GO" id="GO:0020037">
    <property type="term" value="F:heme binding"/>
    <property type="evidence" value="ECO:0007669"/>
    <property type="project" value="InterPro"/>
</dbReference>
<feature type="transmembrane region" description="Helical" evidence="9">
    <location>
        <begin position="12"/>
        <end position="32"/>
    </location>
</feature>
<evidence type="ECO:0000256" key="5">
    <source>
        <dbReference type="ARBA" id="ARBA00023002"/>
    </source>
</evidence>
<keyword evidence="9" id="KW-0472">Membrane</keyword>
<evidence type="ECO:0000256" key="6">
    <source>
        <dbReference type="ARBA" id="ARBA00023004"/>
    </source>
</evidence>
<evidence type="ECO:0008006" key="12">
    <source>
        <dbReference type="Google" id="ProtNLM"/>
    </source>
</evidence>
<dbReference type="EMBL" id="LASV01000336">
    <property type="protein sequence ID" value="KKA19578.1"/>
    <property type="molecule type" value="Genomic_DNA"/>
</dbReference>
<evidence type="ECO:0000256" key="4">
    <source>
        <dbReference type="ARBA" id="ARBA00022723"/>
    </source>
</evidence>
<evidence type="ECO:0000256" key="3">
    <source>
        <dbReference type="ARBA" id="ARBA00022617"/>
    </source>
</evidence>
<sequence>MELVQIVLSHPVATGVAGTTLYIILLSIYRLWCSPLAKFPGPKLAALTLWYEFYYDTICRGRYTFRIGEMHKQYGPIVRISPFELHIDDPEYYDVLYSRTSPRNKYELYTRQFGAPLSMLCAVDHHRHRLLRSNMNPFFSMTRIRRLEPAIQALADKLCSRLSAFKNTGKSIVIRDAFLCYATDVISSYVLGEEPHYLDGPDFLPQWSDTISGTLDLAVNFRHFPSMIRLIQSLPERWVMKLDPGIGLLFQYQHQCLKKINSIIASQADGSKSQRLSKGDDGDPSDKPTFLHDVLQSKLPPKEKSPKRLAHEVRVLVAAGGEATTNALTNITFYLLANLDKLKKLQEELETLDPDHTATLVQFDQMPYLASVLSCDDVNDIYDG</sequence>
<dbReference type="SUPFAM" id="SSF48264">
    <property type="entry name" value="Cytochrome P450"/>
    <property type="match status" value="1"/>
</dbReference>
<comment type="caution">
    <text evidence="10">The sequence shown here is derived from an EMBL/GenBank/DDBJ whole genome shotgun (WGS) entry which is preliminary data.</text>
</comment>
<dbReference type="STRING" id="1408163.A0A0F4YPK7"/>
<dbReference type="GO" id="GO:0005506">
    <property type="term" value="F:iron ion binding"/>
    <property type="evidence" value="ECO:0007669"/>
    <property type="project" value="InterPro"/>
</dbReference>
<keyword evidence="5" id="KW-0560">Oxidoreductase</keyword>
<evidence type="ECO:0000256" key="9">
    <source>
        <dbReference type="SAM" id="Phobius"/>
    </source>
</evidence>
<organism evidence="10 11">
    <name type="scientific">Rasamsonia emersonii (strain ATCC 16479 / CBS 393.64 / IMI 116815)</name>
    <dbReference type="NCBI Taxonomy" id="1408163"/>
    <lineage>
        <taxon>Eukaryota</taxon>
        <taxon>Fungi</taxon>
        <taxon>Dikarya</taxon>
        <taxon>Ascomycota</taxon>
        <taxon>Pezizomycotina</taxon>
        <taxon>Eurotiomycetes</taxon>
        <taxon>Eurotiomycetidae</taxon>
        <taxon>Eurotiales</taxon>
        <taxon>Trichocomaceae</taxon>
        <taxon>Rasamsonia</taxon>
    </lineage>
</organism>
<keyword evidence="9" id="KW-0812">Transmembrane</keyword>
<keyword evidence="6" id="KW-0408">Iron</keyword>
<keyword evidence="3" id="KW-0349">Heme</keyword>
<dbReference type="Proteomes" id="UP000053958">
    <property type="component" value="Unassembled WGS sequence"/>
</dbReference>
<evidence type="ECO:0000256" key="1">
    <source>
        <dbReference type="ARBA" id="ARBA00001971"/>
    </source>
</evidence>
<keyword evidence="11" id="KW-1185">Reference proteome</keyword>
<gene>
    <name evidence="10" type="ORF">T310_6435</name>
</gene>
<evidence type="ECO:0000256" key="7">
    <source>
        <dbReference type="ARBA" id="ARBA00023033"/>
    </source>
</evidence>
<keyword evidence="4" id="KW-0479">Metal-binding</keyword>
<dbReference type="GeneID" id="25318737"/>